<dbReference type="EMBL" id="BBLT01000006">
    <property type="protein sequence ID" value="GAL86115.1"/>
    <property type="molecule type" value="Genomic_DNA"/>
</dbReference>
<dbReference type="eggNOG" id="COG0394">
    <property type="taxonomic scope" value="Bacteria"/>
</dbReference>
<dbReference type="AlphaFoldDB" id="A0A098LGM2"/>
<reference evidence="1 2" key="1">
    <citation type="submission" date="2014-09" db="EMBL/GenBank/DDBJ databases">
        <title>Sporocytophaga myxococcoides PG-01 genome sequencing.</title>
        <authorList>
            <person name="Liu L."/>
            <person name="Gao P.J."/>
            <person name="Chen G.J."/>
            <person name="Wang L.S."/>
        </authorList>
    </citation>
    <scope>NUCLEOTIDE SEQUENCE [LARGE SCALE GENOMIC DNA]</scope>
    <source>
        <strain evidence="1 2">PG-01</strain>
    </source>
</reference>
<protein>
    <submittedName>
        <fullName evidence="1">Protein-tyrosine-phosphatase</fullName>
    </submittedName>
</protein>
<accession>A0A098LGM2</accession>
<dbReference type="PANTHER" id="PTHR43428:SF1">
    <property type="entry name" value="ARSENATE REDUCTASE"/>
    <property type="match status" value="1"/>
</dbReference>
<dbReference type="Proteomes" id="UP000030185">
    <property type="component" value="Unassembled WGS sequence"/>
</dbReference>
<gene>
    <name evidence="1" type="ORF">MYP_3344</name>
</gene>
<dbReference type="Gene3D" id="3.40.50.2300">
    <property type="match status" value="1"/>
</dbReference>
<dbReference type="InterPro" id="IPR036196">
    <property type="entry name" value="Ptyr_pPase_sf"/>
</dbReference>
<evidence type="ECO:0000313" key="1">
    <source>
        <dbReference type="EMBL" id="GAL86115.1"/>
    </source>
</evidence>
<dbReference type="PANTHER" id="PTHR43428">
    <property type="entry name" value="ARSENATE REDUCTASE"/>
    <property type="match status" value="1"/>
</dbReference>
<dbReference type="RefSeq" id="WP_045465374.1">
    <property type="nucleotide sequence ID" value="NZ_BBLT01000006.1"/>
</dbReference>
<dbReference type="OrthoDB" id="9793058at2"/>
<organism evidence="1 2">
    <name type="scientific">Sporocytophaga myxococcoides</name>
    <dbReference type="NCBI Taxonomy" id="153721"/>
    <lineage>
        <taxon>Bacteria</taxon>
        <taxon>Pseudomonadati</taxon>
        <taxon>Bacteroidota</taxon>
        <taxon>Cytophagia</taxon>
        <taxon>Cytophagales</taxon>
        <taxon>Cytophagaceae</taxon>
        <taxon>Sporocytophaga</taxon>
    </lineage>
</organism>
<dbReference type="STRING" id="153721.MYP_3344"/>
<keyword evidence="2" id="KW-1185">Reference proteome</keyword>
<name>A0A098LGM2_9BACT</name>
<sequence>MLSKIKNYIEDAIKTFDTIPEERKRTLEKIALFIQRKQDEGKTTELIYVCTHNSRRSHLGQIWGKTAAAYYGIKNINTYSAGTETTAFNPNAIKAVQNAGFEISKEEKLQNPLYSVYYSENQAPVSCFSKTYEDSSIPKKDLCAIMTCTEADGNCPFIPGTELRISCPYNDPKAFDGTPQQDEKYAERCKQVATECLYVFSKVKPF</sequence>
<dbReference type="SUPFAM" id="SSF52788">
    <property type="entry name" value="Phosphotyrosine protein phosphatases I"/>
    <property type="match status" value="1"/>
</dbReference>
<evidence type="ECO:0000313" key="2">
    <source>
        <dbReference type="Proteomes" id="UP000030185"/>
    </source>
</evidence>
<proteinExistence type="predicted"/>
<comment type="caution">
    <text evidence="1">The sequence shown here is derived from an EMBL/GenBank/DDBJ whole genome shotgun (WGS) entry which is preliminary data.</text>
</comment>